<dbReference type="AlphaFoldDB" id="A0A5M8B517"/>
<comment type="caution">
    <text evidence="1">The sequence shown here is derived from an EMBL/GenBank/DDBJ whole genome shotgun (WGS) entry which is preliminary data.</text>
</comment>
<sequence length="103" mass="11726">MMPMIYMAVEECGPIIVPLDAVALSAMRRMYWVEDDQTVITWLDHIKRLLLADAGQGLLGNLRRTAPWLAHNPLLKMERQHSRDMAALKALYTSLGHDTQTTH</sequence>
<dbReference type="Proteomes" id="UP000324324">
    <property type="component" value="Unassembled WGS sequence"/>
</dbReference>
<dbReference type="EMBL" id="VWRN01000014">
    <property type="protein sequence ID" value="KAA6130977.1"/>
    <property type="molecule type" value="Genomic_DNA"/>
</dbReference>
<protein>
    <submittedName>
        <fullName evidence="1">Uncharacterized protein</fullName>
    </submittedName>
</protein>
<dbReference type="RefSeq" id="WP_123876282.1">
    <property type="nucleotide sequence ID" value="NZ_VWRN01000014.1"/>
</dbReference>
<gene>
    <name evidence="1" type="ORF">F1599_03065</name>
</gene>
<evidence type="ECO:0000313" key="1">
    <source>
        <dbReference type="EMBL" id="KAA6130977.1"/>
    </source>
</evidence>
<reference evidence="1 2" key="1">
    <citation type="submission" date="2019-09" db="EMBL/GenBank/DDBJ databases">
        <title>Isolation of a novel species in the genus Cupriavidus from patients with sepsis using whole genome sequencing.</title>
        <authorList>
            <person name="Kweon O.J."/>
            <person name="Lee M.-K."/>
        </authorList>
    </citation>
    <scope>NUCLEOTIDE SEQUENCE [LARGE SCALE GENOMIC DNA]</scope>
    <source>
        <strain evidence="1 2">MKL-01</strain>
    </source>
</reference>
<keyword evidence="2" id="KW-1185">Reference proteome</keyword>
<dbReference type="GeneID" id="70691696"/>
<proteinExistence type="predicted"/>
<name>A0A5M8B517_9BURK</name>
<evidence type="ECO:0000313" key="2">
    <source>
        <dbReference type="Proteomes" id="UP000324324"/>
    </source>
</evidence>
<organism evidence="1 2">
    <name type="scientific">Cupriavidus cauae</name>
    <dbReference type="NCBI Taxonomy" id="2608999"/>
    <lineage>
        <taxon>Bacteria</taxon>
        <taxon>Pseudomonadati</taxon>
        <taxon>Pseudomonadota</taxon>
        <taxon>Betaproteobacteria</taxon>
        <taxon>Burkholderiales</taxon>
        <taxon>Burkholderiaceae</taxon>
        <taxon>Cupriavidus</taxon>
    </lineage>
</organism>
<accession>A0A5M8B517</accession>